<feature type="non-terminal residue" evidence="2">
    <location>
        <position position="1"/>
    </location>
</feature>
<protein>
    <recommendedName>
        <fullName evidence="1">Endonuclease/exonuclease/phosphatase domain-containing protein</fullName>
    </recommendedName>
</protein>
<evidence type="ECO:0000313" key="2">
    <source>
        <dbReference type="EMBL" id="CAF4431724.1"/>
    </source>
</evidence>
<dbReference type="SUPFAM" id="SSF56219">
    <property type="entry name" value="DNase I-like"/>
    <property type="match status" value="1"/>
</dbReference>
<gene>
    <name evidence="2" type="ORF">OVN521_LOCUS36740</name>
</gene>
<feature type="non-terminal residue" evidence="2">
    <location>
        <position position="542"/>
    </location>
</feature>
<dbReference type="GO" id="GO:0003824">
    <property type="term" value="F:catalytic activity"/>
    <property type="evidence" value="ECO:0007669"/>
    <property type="project" value="InterPro"/>
</dbReference>
<proteinExistence type="predicted"/>
<dbReference type="InterPro" id="IPR005135">
    <property type="entry name" value="Endo/exonuclease/phosphatase"/>
</dbReference>
<evidence type="ECO:0000259" key="1">
    <source>
        <dbReference type="Pfam" id="PF14529"/>
    </source>
</evidence>
<evidence type="ECO:0000313" key="3">
    <source>
        <dbReference type="Proteomes" id="UP000663866"/>
    </source>
</evidence>
<dbReference type="Proteomes" id="UP000663866">
    <property type="component" value="Unassembled WGS sequence"/>
</dbReference>
<organism evidence="2 3">
    <name type="scientific">Rotaria magnacalcarata</name>
    <dbReference type="NCBI Taxonomy" id="392030"/>
    <lineage>
        <taxon>Eukaryota</taxon>
        <taxon>Metazoa</taxon>
        <taxon>Spiralia</taxon>
        <taxon>Gnathifera</taxon>
        <taxon>Rotifera</taxon>
        <taxon>Eurotatoria</taxon>
        <taxon>Bdelloidea</taxon>
        <taxon>Philodinida</taxon>
        <taxon>Philodinidae</taxon>
        <taxon>Rotaria</taxon>
    </lineage>
</organism>
<dbReference type="Gene3D" id="3.60.10.10">
    <property type="entry name" value="Endonuclease/exonuclease/phosphatase"/>
    <property type="match status" value="1"/>
</dbReference>
<name>A0A820R9C3_9BILA</name>
<dbReference type="SUPFAM" id="SSF52540">
    <property type="entry name" value="P-loop containing nucleoside triphosphate hydrolases"/>
    <property type="match status" value="1"/>
</dbReference>
<dbReference type="CDD" id="cd18809">
    <property type="entry name" value="SF1_C_RecD"/>
    <property type="match status" value="1"/>
</dbReference>
<reference evidence="2" key="1">
    <citation type="submission" date="2021-02" db="EMBL/GenBank/DDBJ databases">
        <authorList>
            <person name="Nowell W R."/>
        </authorList>
    </citation>
    <scope>NUCLEOTIDE SEQUENCE</scope>
</reference>
<dbReference type="AlphaFoldDB" id="A0A820R9C3"/>
<accession>A0A820R9C3</accession>
<dbReference type="EMBL" id="CAJOBG010043895">
    <property type="protein sequence ID" value="CAF4431724.1"/>
    <property type="molecule type" value="Genomic_DNA"/>
</dbReference>
<keyword evidence="3" id="KW-1185">Reference proteome</keyword>
<dbReference type="Gene3D" id="3.40.50.300">
    <property type="entry name" value="P-loop containing nucleotide triphosphate hydrolases"/>
    <property type="match status" value="1"/>
</dbReference>
<comment type="caution">
    <text evidence="2">The sequence shown here is derived from an EMBL/GenBank/DDBJ whole genome shotgun (WGS) entry which is preliminary data.</text>
</comment>
<feature type="domain" description="Endonuclease/exonuclease/phosphatase" evidence="1">
    <location>
        <begin position="241"/>
        <end position="331"/>
    </location>
</feature>
<dbReference type="PANTHER" id="PTHR47642">
    <property type="entry name" value="ATP-DEPENDENT DNA HELICASE"/>
    <property type="match status" value="1"/>
</dbReference>
<dbReference type="InterPro" id="IPR036691">
    <property type="entry name" value="Endo/exonu/phosph_ase_sf"/>
</dbReference>
<sequence length="542" mass="62385">VLSNVKNLKTAETYGLPLKIDLKVGAKYMMTVNSDTEDGLVNGACGKLVMIDYGKLQKANETVPCRIWIKFNEEKTGRKARANFHNVMRNRNIDSSLTPIEPVIRQINTKSTNFKLERKQFPIVPCEAMTIYKSQGGTYEKVVVNLKKGTTRSELYVACSRSTKASGLYLIGDFVPPKPPEHNDSVAMMFKTMRSERMIKFSLEFPEESQGEKFSYESIAERCEYSGKNHIEYSSIKIDDICIISVYNSPNSPFDVLKRHINEVITVSKRFCEKIIVVGDFNINLKIKTNYKFIEYVKSFGLTLINKLNKNSTNAKTQIDYCFTNVNGWKSDYFESLTSFHKPLWIRKHEIDSQLYVDENEQIRTDMPLNLGDLSIDDRSDVMDIDDQSSFEQTHTDISFNIKDFRTDDQPEIMEIDEQSSFENYEMTDEENDQIHTDISFNLKELKTGGLRASTIFDEKSPIETYEIVDLNTRRILDHFLLVLGSNKTTDTDQISNQARIINDLIEKSPFITAHNKDQSVRLKPKTEYSVQAFDSVYARTR</sequence>
<dbReference type="InterPro" id="IPR051055">
    <property type="entry name" value="PIF1_helicase"/>
</dbReference>
<dbReference type="InterPro" id="IPR027417">
    <property type="entry name" value="P-loop_NTPase"/>
</dbReference>
<dbReference type="Pfam" id="PF14529">
    <property type="entry name" value="Exo_endo_phos_2"/>
    <property type="match status" value="1"/>
</dbReference>
<dbReference type="PANTHER" id="PTHR47642:SF8">
    <property type="entry name" value="ATP-DEPENDENT DNA HELICASE"/>
    <property type="match status" value="1"/>
</dbReference>